<dbReference type="InterPro" id="IPR052528">
    <property type="entry name" value="Sugar_transport-like"/>
</dbReference>
<feature type="transmembrane region" description="Helical" evidence="2">
    <location>
        <begin position="251"/>
        <end position="269"/>
    </location>
</feature>
<dbReference type="PANTHER" id="PTHR23526">
    <property type="entry name" value="INTEGRAL MEMBRANE TRANSPORT PROTEIN-RELATED"/>
    <property type="match status" value="1"/>
</dbReference>
<dbReference type="InterPro" id="IPR036259">
    <property type="entry name" value="MFS_trans_sf"/>
</dbReference>
<dbReference type="OrthoDB" id="2086294at2"/>
<feature type="transmembrane region" description="Helical" evidence="2">
    <location>
        <begin position="281"/>
        <end position="298"/>
    </location>
</feature>
<dbReference type="GO" id="GO:0022857">
    <property type="term" value="F:transmembrane transporter activity"/>
    <property type="evidence" value="ECO:0007669"/>
    <property type="project" value="InterPro"/>
</dbReference>
<dbReference type="InterPro" id="IPR011701">
    <property type="entry name" value="MFS"/>
</dbReference>
<feature type="transmembrane region" description="Helical" evidence="2">
    <location>
        <begin position="105"/>
        <end position="128"/>
    </location>
</feature>
<dbReference type="AlphaFoldDB" id="A0A223D257"/>
<dbReference type="RefSeq" id="WP_094236818.1">
    <property type="nucleotide sequence ID" value="NZ_CP022657.1"/>
</dbReference>
<organism evidence="3 4">
    <name type="scientific">Tumebacillus algifaecis</name>
    <dbReference type="NCBI Taxonomy" id="1214604"/>
    <lineage>
        <taxon>Bacteria</taxon>
        <taxon>Bacillati</taxon>
        <taxon>Bacillota</taxon>
        <taxon>Bacilli</taxon>
        <taxon>Bacillales</taxon>
        <taxon>Alicyclobacillaceae</taxon>
        <taxon>Tumebacillus</taxon>
    </lineage>
</organism>
<evidence type="ECO:0000313" key="4">
    <source>
        <dbReference type="Proteomes" id="UP000214688"/>
    </source>
</evidence>
<dbReference type="EMBL" id="CP022657">
    <property type="protein sequence ID" value="ASS75575.1"/>
    <property type="molecule type" value="Genomic_DNA"/>
</dbReference>
<feature type="transmembrane region" description="Helical" evidence="2">
    <location>
        <begin position="53"/>
        <end position="72"/>
    </location>
</feature>
<proteinExistence type="predicted"/>
<comment type="subcellular location">
    <subcellularLocation>
        <location evidence="1">Cell membrane</location>
        <topology evidence="1">Multi-pass membrane protein</topology>
    </subcellularLocation>
</comment>
<feature type="transmembrane region" description="Helical" evidence="2">
    <location>
        <begin position="304"/>
        <end position="329"/>
    </location>
</feature>
<feature type="transmembrane region" description="Helical" evidence="2">
    <location>
        <begin position="376"/>
        <end position="394"/>
    </location>
</feature>
<keyword evidence="2" id="KW-1133">Transmembrane helix</keyword>
<keyword evidence="2" id="KW-0812">Transmembrane</keyword>
<dbReference type="Pfam" id="PF07690">
    <property type="entry name" value="MFS_1"/>
    <property type="match status" value="1"/>
</dbReference>
<sequence length="404" mass="45213">MNATEVTRQLLPPSSKWLLSINTLFAGASALSNTFLNIYLWKFLQSVEQIAIYNFYIFLFSAIGYTIAGWIAKKSDRLYTLRLGVAILALFYILIISLGSQVISLYVLLGMLQGIGTGFFWLSYNVLVFEVTEPETRDQYNGANGFLFAIATMAAPLLAGRVLSTLPIKGYTIIFTISFALFLTAVLLTWLLKPKAGPPSFDLYAGFSPREHKNLWRKMLSMSFAMGFREGTLSFLPFLLVFMVTRDELTASRYLLFTSGGSLIAYYVVKRYLTNTRRITFVTTAAFMLGLSVLLLLFEVNKLSLFTFGIANALFTPLLVIPYSCLTFDVMGQLPEAVHRKVEYIVIREALVNSGRCLSILAMIGLQLIVSASLSLKLTFLLVGLTPLIAMFLFRRTNEAFHSL</sequence>
<gene>
    <name evidence="3" type="ORF">CIG75_11635</name>
</gene>
<feature type="transmembrane region" description="Helical" evidence="2">
    <location>
        <begin position="220"/>
        <end position="245"/>
    </location>
</feature>
<dbReference type="Gene3D" id="1.20.1250.20">
    <property type="entry name" value="MFS general substrate transporter like domains"/>
    <property type="match status" value="1"/>
</dbReference>
<accession>A0A223D257</accession>
<dbReference type="SUPFAM" id="SSF103473">
    <property type="entry name" value="MFS general substrate transporter"/>
    <property type="match status" value="1"/>
</dbReference>
<feature type="transmembrane region" description="Helical" evidence="2">
    <location>
        <begin position="171"/>
        <end position="192"/>
    </location>
</feature>
<dbReference type="Proteomes" id="UP000214688">
    <property type="component" value="Chromosome"/>
</dbReference>
<keyword evidence="4" id="KW-1185">Reference proteome</keyword>
<evidence type="ECO:0008006" key="5">
    <source>
        <dbReference type="Google" id="ProtNLM"/>
    </source>
</evidence>
<feature type="transmembrane region" description="Helical" evidence="2">
    <location>
        <begin position="17"/>
        <end position="41"/>
    </location>
</feature>
<reference evidence="3 4" key="1">
    <citation type="journal article" date="2015" name="Int. J. Syst. Evol. Microbiol.">
        <title>Tumebacillus algifaecis sp. nov., isolated from decomposing algal scum.</title>
        <authorList>
            <person name="Wu Y.F."/>
            <person name="Zhang B."/>
            <person name="Xing P."/>
            <person name="Wu Q.L."/>
            <person name="Liu S.J."/>
        </authorList>
    </citation>
    <scope>NUCLEOTIDE SEQUENCE [LARGE SCALE GENOMIC DNA]</scope>
    <source>
        <strain evidence="3 4">THMBR28</strain>
    </source>
</reference>
<feature type="transmembrane region" description="Helical" evidence="2">
    <location>
        <begin position="140"/>
        <end position="159"/>
    </location>
</feature>
<protein>
    <recommendedName>
        <fullName evidence="5">MFS transporter</fullName>
    </recommendedName>
</protein>
<dbReference type="KEGG" id="tab:CIG75_11635"/>
<feature type="transmembrane region" description="Helical" evidence="2">
    <location>
        <begin position="79"/>
        <end position="99"/>
    </location>
</feature>
<evidence type="ECO:0000313" key="3">
    <source>
        <dbReference type="EMBL" id="ASS75575.1"/>
    </source>
</evidence>
<dbReference type="GO" id="GO:0005886">
    <property type="term" value="C:plasma membrane"/>
    <property type="evidence" value="ECO:0007669"/>
    <property type="project" value="UniProtKB-SubCell"/>
</dbReference>
<dbReference type="PANTHER" id="PTHR23526:SF2">
    <property type="entry name" value="MAJOR FACILITATOR SUPERFAMILY (MFS) PROFILE DOMAIN-CONTAINING PROTEIN"/>
    <property type="match status" value="1"/>
</dbReference>
<evidence type="ECO:0000256" key="2">
    <source>
        <dbReference type="SAM" id="Phobius"/>
    </source>
</evidence>
<name>A0A223D257_9BACL</name>
<evidence type="ECO:0000256" key="1">
    <source>
        <dbReference type="ARBA" id="ARBA00004651"/>
    </source>
</evidence>
<keyword evidence="2" id="KW-0472">Membrane</keyword>